<proteinExistence type="predicted"/>
<evidence type="ECO:0000313" key="1">
    <source>
        <dbReference type="Proteomes" id="UP000095283"/>
    </source>
</evidence>
<name>A0A1I7XII3_HETBA</name>
<accession>A0A1I7XII3</accession>
<dbReference type="Proteomes" id="UP000095283">
    <property type="component" value="Unplaced"/>
</dbReference>
<protein>
    <submittedName>
        <fullName evidence="2">Transposase</fullName>
    </submittedName>
</protein>
<keyword evidence="1" id="KW-1185">Reference proteome</keyword>
<evidence type="ECO:0000313" key="2">
    <source>
        <dbReference type="WBParaSite" id="Hba_17559"/>
    </source>
</evidence>
<sequence>MEKRSVIRKLGQKWYEVRIERGVWKRHINQLKNCWVKDKEQETVLRLPKNIKIPETKKKEQQPTKILRRSVRTKKPVKRYVEIDTGRLSQKKRVRFEESIKQVHMNNGEHNIKIKKYQRTYDNE</sequence>
<dbReference type="WBParaSite" id="Hba_17559">
    <property type="protein sequence ID" value="Hba_17559"/>
    <property type="gene ID" value="Hba_17559"/>
</dbReference>
<dbReference type="AlphaFoldDB" id="A0A1I7XII3"/>
<organism evidence="1 2">
    <name type="scientific">Heterorhabditis bacteriophora</name>
    <name type="common">Entomopathogenic nematode worm</name>
    <dbReference type="NCBI Taxonomy" id="37862"/>
    <lineage>
        <taxon>Eukaryota</taxon>
        <taxon>Metazoa</taxon>
        <taxon>Ecdysozoa</taxon>
        <taxon>Nematoda</taxon>
        <taxon>Chromadorea</taxon>
        <taxon>Rhabditida</taxon>
        <taxon>Rhabditina</taxon>
        <taxon>Rhabditomorpha</taxon>
        <taxon>Strongyloidea</taxon>
        <taxon>Heterorhabditidae</taxon>
        <taxon>Heterorhabditis</taxon>
    </lineage>
</organism>
<reference evidence="2" key="1">
    <citation type="submission" date="2016-11" db="UniProtKB">
        <authorList>
            <consortium name="WormBaseParasite"/>
        </authorList>
    </citation>
    <scope>IDENTIFICATION</scope>
</reference>